<gene>
    <name evidence="1" type="ORF">CAEBREN_25015</name>
</gene>
<dbReference type="EMBL" id="GL379840">
    <property type="protein sequence ID" value="EGT53240.1"/>
    <property type="molecule type" value="Genomic_DNA"/>
</dbReference>
<accession>G0N5S3</accession>
<dbReference type="InParanoid" id="G0N5S3"/>
<proteinExistence type="predicted"/>
<dbReference type="Proteomes" id="UP000008068">
    <property type="component" value="Unassembled WGS sequence"/>
</dbReference>
<organism evidence="2">
    <name type="scientific">Caenorhabditis brenneri</name>
    <name type="common">Nematode worm</name>
    <dbReference type="NCBI Taxonomy" id="135651"/>
    <lineage>
        <taxon>Eukaryota</taxon>
        <taxon>Metazoa</taxon>
        <taxon>Ecdysozoa</taxon>
        <taxon>Nematoda</taxon>
        <taxon>Chromadorea</taxon>
        <taxon>Rhabditida</taxon>
        <taxon>Rhabditina</taxon>
        <taxon>Rhabditomorpha</taxon>
        <taxon>Rhabditoidea</taxon>
        <taxon>Rhabditidae</taxon>
        <taxon>Peloderinae</taxon>
        <taxon>Caenorhabditis</taxon>
    </lineage>
</organism>
<keyword evidence="2" id="KW-1185">Reference proteome</keyword>
<protein>
    <submittedName>
        <fullName evidence="1">Uncharacterized protein</fullName>
    </submittedName>
</protein>
<dbReference type="HOGENOM" id="CLU_3410913_0_0_1"/>
<sequence>MEVNDTKNTFPFHFFFLFSFSFSRQVCHY</sequence>
<name>G0N5S3_CAEBE</name>
<evidence type="ECO:0000313" key="1">
    <source>
        <dbReference type="EMBL" id="EGT53240.1"/>
    </source>
</evidence>
<reference evidence="2" key="1">
    <citation type="submission" date="2011-07" db="EMBL/GenBank/DDBJ databases">
        <authorList>
            <consortium name="Caenorhabditis brenneri Sequencing and Analysis Consortium"/>
            <person name="Wilson R.K."/>
        </authorList>
    </citation>
    <scope>NUCLEOTIDE SEQUENCE [LARGE SCALE GENOMIC DNA]</scope>
    <source>
        <strain evidence="2">PB2801</strain>
    </source>
</reference>
<evidence type="ECO:0000313" key="2">
    <source>
        <dbReference type="Proteomes" id="UP000008068"/>
    </source>
</evidence>
<dbReference type="AlphaFoldDB" id="G0N5S3"/>